<protein>
    <submittedName>
        <fullName evidence="1">Uncharacterized protein</fullName>
    </submittedName>
</protein>
<gene>
    <name evidence="1" type="ORF">S03H2_72671</name>
</gene>
<evidence type="ECO:0000313" key="1">
    <source>
        <dbReference type="EMBL" id="GAH92037.1"/>
    </source>
</evidence>
<reference evidence="1" key="1">
    <citation type="journal article" date="2014" name="Front. Microbiol.">
        <title>High frequency of phylogenetically diverse reductive dehalogenase-homologous genes in deep subseafloor sedimentary metagenomes.</title>
        <authorList>
            <person name="Kawai M."/>
            <person name="Futagami T."/>
            <person name="Toyoda A."/>
            <person name="Takaki Y."/>
            <person name="Nishi S."/>
            <person name="Hori S."/>
            <person name="Arai W."/>
            <person name="Tsubouchi T."/>
            <person name="Morono Y."/>
            <person name="Uchiyama I."/>
            <person name="Ito T."/>
            <person name="Fujiyama A."/>
            <person name="Inagaki F."/>
            <person name="Takami H."/>
        </authorList>
    </citation>
    <scope>NUCLEOTIDE SEQUENCE</scope>
    <source>
        <strain evidence="1">Expedition CK06-06</strain>
    </source>
</reference>
<feature type="non-terminal residue" evidence="1">
    <location>
        <position position="49"/>
    </location>
</feature>
<sequence>YEVKVSRSDFHADVNKGKYRAYFEDCSQFFFAVPSGLIGLHEVPEGTGL</sequence>
<dbReference type="EMBL" id="BARU01049291">
    <property type="protein sequence ID" value="GAH92037.1"/>
    <property type="molecule type" value="Genomic_DNA"/>
</dbReference>
<feature type="non-terminal residue" evidence="1">
    <location>
        <position position="1"/>
    </location>
</feature>
<dbReference type="AlphaFoldDB" id="X1JDJ7"/>
<name>X1JDJ7_9ZZZZ</name>
<proteinExistence type="predicted"/>
<comment type="caution">
    <text evidence="1">The sequence shown here is derived from an EMBL/GenBank/DDBJ whole genome shotgun (WGS) entry which is preliminary data.</text>
</comment>
<accession>X1JDJ7</accession>
<organism evidence="1">
    <name type="scientific">marine sediment metagenome</name>
    <dbReference type="NCBI Taxonomy" id="412755"/>
    <lineage>
        <taxon>unclassified sequences</taxon>
        <taxon>metagenomes</taxon>
        <taxon>ecological metagenomes</taxon>
    </lineage>
</organism>